<dbReference type="EMBL" id="LC171366">
    <property type="protein sequence ID" value="BBA72883.1"/>
    <property type="molecule type" value="Genomic_DNA"/>
</dbReference>
<protein>
    <recommendedName>
        <fullName evidence="2">Phosphohydrolase</fullName>
    </recommendedName>
</protein>
<dbReference type="AlphaFoldDB" id="A0A292GIZ7"/>
<dbReference type="SUPFAM" id="SSF109604">
    <property type="entry name" value="HD-domain/PDEase-like"/>
    <property type="match status" value="1"/>
</dbReference>
<sequence length="193" mass="21871">RVISHLPKPYNDNEQSARKGDWLQTYSGRQFWPLDPRADEVFIEDVAHALSMQCRYAGHCLRFYSVAEHSVLLARHVSPESRLWALLHDASEAYLVDVPRPVKPFLPGYKQAENSVMAAICERFGLPHEMPAEVKAADRAIIGDERSNMAPCVAEWYATGPGIGAHLQYWSPEKAKAQFLHEFRKLTAWRAAA</sequence>
<name>A0A292GIZ7_9HYPH</name>
<organism evidence="1">
    <name type="scientific">Ochrobactrum sp. PW1</name>
    <dbReference type="NCBI Taxonomy" id="1882222"/>
    <lineage>
        <taxon>Bacteria</taxon>
        <taxon>Pseudomonadati</taxon>
        <taxon>Pseudomonadota</taxon>
        <taxon>Alphaproteobacteria</taxon>
        <taxon>Hyphomicrobiales</taxon>
        <taxon>Brucellaceae</taxon>
        <taxon>Brucella/Ochrobactrum group</taxon>
        <taxon>Ochrobactrum</taxon>
    </lineage>
</organism>
<evidence type="ECO:0000313" key="1">
    <source>
        <dbReference type="EMBL" id="BBA72883.1"/>
    </source>
</evidence>
<feature type="non-terminal residue" evidence="1">
    <location>
        <position position="1"/>
    </location>
</feature>
<proteinExistence type="predicted"/>
<dbReference type="Gene3D" id="1.10.3210.10">
    <property type="entry name" value="Hypothetical protein af1432"/>
    <property type="match status" value="1"/>
</dbReference>
<accession>A0A292GIZ7</accession>
<evidence type="ECO:0008006" key="2">
    <source>
        <dbReference type="Google" id="ProtNLM"/>
    </source>
</evidence>
<reference evidence="1" key="1">
    <citation type="submission" date="2016-07" db="EMBL/GenBank/DDBJ databases">
        <title>Genomics reveals synergistic degradation of pyrene by five bacteria in a mangrove sediment-derived bacterial consortium.</title>
        <authorList>
            <person name="Wanapaisan P."/>
            <person name="Vejarano F."/>
            <person name="Chakraborty J."/>
            <person name="Shintani M."/>
            <person name="Muangchinda C."/>
            <person name="Laothamteep N."/>
            <person name="Suzuki-Minakuchi C."/>
            <person name="Inoue K."/>
            <person name="Nojiri H."/>
            <person name="Pinyakong O."/>
        </authorList>
    </citation>
    <scope>NUCLEOTIDE SEQUENCE</scope>
    <source>
        <strain evidence="1">PW1</strain>
    </source>
</reference>